<dbReference type="HOGENOM" id="CLU_3106895_0_0_1"/>
<feature type="transmembrane region" description="Helical" evidence="1">
    <location>
        <begin position="12"/>
        <end position="29"/>
    </location>
</feature>
<organism evidence="3">
    <name type="scientific">Melampsora larici-populina (strain 98AG31 / pathotype 3-4-7)</name>
    <name type="common">Poplar leaf rust fungus</name>
    <dbReference type="NCBI Taxonomy" id="747676"/>
    <lineage>
        <taxon>Eukaryota</taxon>
        <taxon>Fungi</taxon>
        <taxon>Dikarya</taxon>
        <taxon>Basidiomycota</taxon>
        <taxon>Pucciniomycotina</taxon>
        <taxon>Pucciniomycetes</taxon>
        <taxon>Pucciniales</taxon>
        <taxon>Melampsoraceae</taxon>
        <taxon>Melampsora</taxon>
    </lineage>
</organism>
<dbReference type="EMBL" id="GL883095">
    <property type="protein sequence ID" value="EGG10039.1"/>
    <property type="molecule type" value="Genomic_DNA"/>
</dbReference>
<protein>
    <submittedName>
        <fullName evidence="2">Uncharacterized protein</fullName>
    </submittedName>
</protein>
<keyword evidence="1" id="KW-0812">Transmembrane</keyword>
<dbReference type="InParanoid" id="F4RB88"/>
<gene>
    <name evidence="2" type="ORF">MELLADRAFT_94367</name>
</gene>
<evidence type="ECO:0000313" key="3">
    <source>
        <dbReference type="Proteomes" id="UP000001072"/>
    </source>
</evidence>
<evidence type="ECO:0000313" key="2">
    <source>
        <dbReference type="EMBL" id="EGG10039.1"/>
    </source>
</evidence>
<sequence length="51" mass="6165">MFHLFHFLRYELLNVLICLCYLVHFALAFESHNRPFILPFRVKSSQLTSHD</sequence>
<keyword evidence="1" id="KW-0472">Membrane</keyword>
<dbReference type="AlphaFoldDB" id="F4RB88"/>
<accession>F4RB88</accession>
<dbReference type="RefSeq" id="XP_007406340.1">
    <property type="nucleotide sequence ID" value="XM_007406278.1"/>
</dbReference>
<keyword evidence="3" id="KW-1185">Reference proteome</keyword>
<dbReference type="GeneID" id="18936857"/>
<evidence type="ECO:0000256" key="1">
    <source>
        <dbReference type="SAM" id="Phobius"/>
    </source>
</evidence>
<keyword evidence="1" id="KW-1133">Transmembrane helix</keyword>
<dbReference type="VEuPathDB" id="FungiDB:MELLADRAFT_94367"/>
<name>F4RB88_MELLP</name>
<dbReference type="KEGG" id="mlr:MELLADRAFT_94367"/>
<reference evidence="3" key="1">
    <citation type="journal article" date="2011" name="Proc. Natl. Acad. Sci. U.S.A.">
        <title>Obligate biotrophy features unraveled by the genomic analysis of rust fungi.</title>
        <authorList>
            <person name="Duplessis S."/>
            <person name="Cuomo C.A."/>
            <person name="Lin Y.-C."/>
            <person name="Aerts A."/>
            <person name="Tisserant E."/>
            <person name="Veneault-Fourrey C."/>
            <person name="Joly D.L."/>
            <person name="Hacquard S."/>
            <person name="Amselem J."/>
            <person name="Cantarel B.L."/>
            <person name="Chiu R."/>
            <person name="Coutinho P.M."/>
            <person name="Feau N."/>
            <person name="Field M."/>
            <person name="Frey P."/>
            <person name="Gelhaye E."/>
            <person name="Goldberg J."/>
            <person name="Grabherr M.G."/>
            <person name="Kodira C.D."/>
            <person name="Kohler A."/>
            <person name="Kuees U."/>
            <person name="Lindquist E.A."/>
            <person name="Lucas S.M."/>
            <person name="Mago R."/>
            <person name="Mauceli E."/>
            <person name="Morin E."/>
            <person name="Murat C."/>
            <person name="Pangilinan J.L."/>
            <person name="Park R."/>
            <person name="Pearson M."/>
            <person name="Quesneville H."/>
            <person name="Rouhier N."/>
            <person name="Sakthikumar S."/>
            <person name="Salamov A.A."/>
            <person name="Schmutz J."/>
            <person name="Selles B."/>
            <person name="Shapiro H."/>
            <person name="Tanguay P."/>
            <person name="Tuskan G.A."/>
            <person name="Henrissat B."/>
            <person name="Van de Peer Y."/>
            <person name="Rouze P."/>
            <person name="Ellis J.G."/>
            <person name="Dodds P.N."/>
            <person name="Schein J.E."/>
            <person name="Zhong S."/>
            <person name="Hamelin R.C."/>
            <person name="Grigoriev I.V."/>
            <person name="Szabo L.J."/>
            <person name="Martin F."/>
        </authorList>
    </citation>
    <scope>NUCLEOTIDE SEQUENCE [LARGE SCALE GENOMIC DNA]</scope>
    <source>
        <strain evidence="3">98AG31 / pathotype 3-4-7</strain>
    </source>
</reference>
<dbReference type="Proteomes" id="UP000001072">
    <property type="component" value="Unassembled WGS sequence"/>
</dbReference>
<proteinExistence type="predicted"/>